<evidence type="ECO:0000256" key="1">
    <source>
        <dbReference type="SAM" id="MobiDB-lite"/>
    </source>
</evidence>
<keyword evidence="2" id="KW-0472">Membrane</keyword>
<feature type="region of interest" description="Disordered" evidence="1">
    <location>
        <begin position="1"/>
        <end position="31"/>
    </location>
</feature>
<keyword evidence="2" id="KW-1133">Transmembrane helix</keyword>
<evidence type="ECO:0000256" key="2">
    <source>
        <dbReference type="SAM" id="Phobius"/>
    </source>
</evidence>
<feature type="transmembrane region" description="Helical" evidence="2">
    <location>
        <begin position="248"/>
        <end position="271"/>
    </location>
</feature>
<proteinExistence type="predicted"/>
<evidence type="ECO:0000313" key="4">
    <source>
        <dbReference type="Proteomes" id="UP001338582"/>
    </source>
</evidence>
<name>A0AAX4H6H5_9ASCO</name>
<feature type="compositionally biased region" description="Basic residues" evidence="1">
    <location>
        <begin position="1"/>
        <end position="15"/>
    </location>
</feature>
<reference evidence="3 4" key="1">
    <citation type="submission" date="2023-10" db="EMBL/GenBank/DDBJ databases">
        <title>Draft Genome Sequence of Candida saopaulonensis from a very Premature Infant with Sepsis.</title>
        <authorList>
            <person name="Ning Y."/>
            <person name="Dai R."/>
            <person name="Xiao M."/>
            <person name="Xu Y."/>
            <person name="Yan Q."/>
            <person name="Zhang L."/>
        </authorList>
    </citation>
    <scope>NUCLEOTIDE SEQUENCE [LARGE SCALE GENOMIC DNA]</scope>
    <source>
        <strain evidence="3 4">19XY460</strain>
    </source>
</reference>
<protein>
    <submittedName>
        <fullName evidence="3">Uncharacterized protein</fullName>
    </submittedName>
</protein>
<dbReference type="Proteomes" id="UP001338582">
    <property type="component" value="Chromosome 1"/>
</dbReference>
<dbReference type="GeneID" id="88171677"/>
<dbReference type="KEGG" id="asau:88171677"/>
<feature type="transmembrane region" description="Helical" evidence="2">
    <location>
        <begin position="198"/>
        <end position="216"/>
    </location>
</feature>
<keyword evidence="4" id="KW-1185">Reference proteome</keyword>
<accession>A0AAX4H6H5</accession>
<dbReference type="RefSeq" id="XP_062875757.1">
    <property type="nucleotide sequence ID" value="XM_063019687.1"/>
</dbReference>
<keyword evidence="2" id="KW-0812">Transmembrane</keyword>
<dbReference type="EMBL" id="CP138894">
    <property type="protein sequence ID" value="WPK23370.1"/>
    <property type="molecule type" value="Genomic_DNA"/>
</dbReference>
<sequence>MRPRPFQHVRPRPFQHVRPQENADGNADDEEAGLREVRVEIHTEILEFKYKRMQFIWESHLDSSVSRLSIEDQQKFFFSTEHFHTVVFDGMKWLVNVHRLTMLEASDMAEGKPATSSRPQDLKSEYLSVQESINRFLAEDWGDTPWGKSCNDVRDKILAEFNENTQLLVRYLELLPLIWEMADKARVLTMGLNGQKTGALSAFLGFVMALGYALLLDETESIAQIDDSREIILELRVFVPWKDWNLKLKILVCFASACALIFLIWFIFLLVRPDSCRWLRNCFDREKRRALKRYRELEKSIGDAWPSDLCKETFDRKTIVNVNPDMYQHWSDERKAFEREAVNKRVTRCIVKIPVERIIRDPPVVAIGRRLQQEERRAA</sequence>
<dbReference type="AlphaFoldDB" id="A0AAX4H6H5"/>
<organism evidence="3 4">
    <name type="scientific">Australozyma saopauloensis</name>
    <dbReference type="NCBI Taxonomy" id="291208"/>
    <lineage>
        <taxon>Eukaryota</taxon>
        <taxon>Fungi</taxon>
        <taxon>Dikarya</taxon>
        <taxon>Ascomycota</taxon>
        <taxon>Saccharomycotina</taxon>
        <taxon>Pichiomycetes</taxon>
        <taxon>Metschnikowiaceae</taxon>
        <taxon>Australozyma</taxon>
    </lineage>
</organism>
<gene>
    <name evidence="3" type="ORF">PUMCH_000608</name>
</gene>
<evidence type="ECO:0000313" key="3">
    <source>
        <dbReference type="EMBL" id="WPK23370.1"/>
    </source>
</evidence>